<keyword evidence="1" id="KW-0805">Transcription regulation</keyword>
<dbReference type="PROSITE" id="PS51005">
    <property type="entry name" value="NAC"/>
    <property type="match status" value="1"/>
</dbReference>
<dbReference type="PANTHER" id="PTHR31744">
    <property type="entry name" value="PROTEIN CUP-SHAPED COTYLEDON 2-RELATED"/>
    <property type="match status" value="1"/>
</dbReference>
<evidence type="ECO:0000256" key="4">
    <source>
        <dbReference type="ARBA" id="ARBA00023242"/>
    </source>
</evidence>
<evidence type="ECO:0000256" key="3">
    <source>
        <dbReference type="ARBA" id="ARBA00023163"/>
    </source>
</evidence>
<dbReference type="FunFam" id="2.170.150.80:FF:000003">
    <property type="entry name" value="NAC domain-containing protein"/>
    <property type="match status" value="1"/>
</dbReference>
<sequence length="437" mass="50034">MASSSGGVPPGFRFHPTDEELLHYYLKKKISFQKFDMEVIREVDLNKIEPWDLQERCKIGSTPQNEWYFFSHKDRKYPTGSRTNRATSAGFWKATGRDKCIRNSFKKIGMRKTLVFYRGRAPHGQKSDWIMHEYRLEDADDPQGNQSYIQYGSQEDGWVICRVFKKKNLFKIGNEGGGSMTSDQLNNASNTNQPRTFLHRGENQYLLHQQHTHGGQQTFDLYKAESGLNYSHIPVPVSQYQHLQAQNFIPIHKPLGYDFSTLPSDSPVMVKQLVSNPRECENESDSLPYQPCGEQGLEVGTCEPSQSMVAGRNEGLNEWGMIDRLVTSHLGHEDSPTKGVRFEDANTPSMHQMNQLPLRGEMDFWGYEKSAKTAHILEHVGTLQRRMELMDQMAINEKKVVVAKHKKVSTDVIKLQKKEGLGCFSDDISQALQIKRN</sequence>
<evidence type="ECO:0000259" key="5">
    <source>
        <dbReference type="PROSITE" id="PS51005"/>
    </source>
</evidence>
<proteinExistence type="predicted"/>
<keyword evidence="2" id="KW-0238">DNA-binding</keyword>
<evidence type="ECO:0000313" key="6">
    <source>
        <dbReference type="EMBL" id="KAK3013961.1"/>
    </source>
</evidence>
<dbReference type="InterPro" id="IPR036093">
    <property type="entry name" value="NAC_dom_sf"/>
</dbReference>
<dbReference type="Gene3D" id="2.170.150.80">
    <property type="entry name" value="NAC domain"/>
    <property type="match status" value="1"/>
</dbReference>
<comment type="caution">
    <text evidence="6">The sequence shown here is derived from an EMBL/GenBank/DDBJ whole genome shotgun (WGS) entry which is preliminary data.</text>
</comment>
<reference evidence="6" key="1">
    <citation type="submission" date="2022-12" db="EMBL/GenBank/DDBJ databases">
        <title>Draft genome assemblies for two species of Escallonia (Escalloniales).</title>
        <authorList>
            <person name="Chanderbali A."/>
            <person name="Dervinis C."/>
            <person name="Anghel I."/>
            <person name="Soltis D."/>
            <person name="Soltis P."/>
            <person name="Zapata F."/>
        </authorList>
    </citation>
    <scope>NUCLEOTIDE SEQUENCE</scope>
    <source>
        <strain evidence="6">UCBG64.0493</strain>
        <tissue evidence="6">Leaf</tissue>
    </source>
</reference>
<protein>
    <recommendedName>
        <fullName evidence="5">NAC domain-containing protein</fullName>
    </recommendedName>
</protein>
<name>A0AA88VRG3_9ASTE</name>
<gene>
    <name evidence="6" type="ORF">RJ639_008507</name>
</gene>
<dbReference type="SUPFAM" id="SSF101941">
    <property type="entry name" value="NAC domain"/>
    <property type="match status" value="1"/>
</dbReference>
<keyword evidence="4" id="KW-0539">Nucleus</keyword>
<dbReference type="PANTHER" id="PTHR31744:SF212">
    <property type="entry name" value="PROTEIN SOMBRERO-LIKE ISOFORM X2"/>
    <property type="match status" value="1"/>
</dbReference>
<dbReference type="InterPro" id="IPR003441">
    <property type="entry name" value="NAC-dom"/>
</dbReference>
<keyword evidence="7" id="KW-1185">Reference proteome</keyword>
<organism evidence="6 7">
    <name type="scientific">Escallonia herrerae</name>
    <dbReference type="NCBI Taxonomy" id="1293975"/>
    <lineage>
        <taxon>Eukaryota</taxon>
        <taxon>Viridiplantae</taxon>
        <taxon>Streptophyta</taxon>
        <taxon>Embryophyta</taxon>
        <taxon>Tracheophyta</taxon>
        <taxon>Spermatophyta</taxon>
        <taxon>Magnoliopsida</taxon>
        <taxon>eudicotyledons</taxon>
        <taxon>Gunneridae</taxon>
        <taxon>Pentapetalae</taxon>
        <taxon>asterids</taxon>
        <taxon>campanulids</taxon>
        <taxon>Escalloniales</taxon>
        <taxon>Escalloniaceae</taxon>
        <taxon>Escallonia</taxon>
    </lineage>
</organism>
<dbReference type="AlphaFoldDB" id="A0AA88VRG3"/>
<evidence type="ECO:0000256" key="1">
    <source>
        <dbReference type="ARBA" id="ARBA00023015"/>
    </source>
</evidence>
<dbReference type="Proteomes" id="UP001188597">
    <property type="component" value="Unassembled WGS sequence"/>
</dbReference>
<dbReference type="GO" id="GO:0003677">
    <property type="term" value="F:DNA binding"/>
    <property type="evidence" value="ECO:0007669"/>
    <property type="project" value="UniProtKB-KW"/>
</dbReference>
<feature type="domain" description="NAC" evidence="5">
    <location>
        <begin position="8"/>
        <end position="166"/>
    </location>
</feature>
<keyword evidence="3" id="KW-0804">Transcription</keyword>
<evidence type="ECO:0000313" key="7">
    <source>
        <dbReference type="Proteomes" id="UP001188597"/>
    </source>
</evidence>
<dbReference type="EMBL" id="JAVXUP010001256">
    <property type="protein sequence ID" value="KAK3013961.1"/>
    <property type="molecule type" value="Genomic_DNA"/>
</dbReference>
<dbReference type="Pfam" id="PF02365">
    <property type="entry name" value="NAM"/>
    <property type="match status" value="1"/>
</dbReference>
<dbReference type="GO" id="GO:0006355">
    <property type="term" value="P:regulation of DNA-templated transcription"/>
    <property type="evidence" value="ECO:0007669"/>
    <property type="project" value="InterPro"/>
</dbReference>
<accession>A0AA88VRG3</accession>
<evidence type="ECO:0000256" key="2">
    <source>
        <dbReference type="ARBA" id="ARBA00023125"/>
    </source>
</evidence>